<proteinExistence type="predicted"/>
<reference evidence="4 5" key="1">
    <citation type="submission" date="2016-07" db="EMBL/GenBank/DDBJ databases">
        <title>Draft Genome Sequence of Methylobrevis pamukkalensis PK2.</title>
        <authorList>
            <person name="Vasilenko O.V."/>
            <person name="Doronina N.V."/>
            <person name="Shmareva M.N."/>
            <person name="Tarlachkov S.V."/>
            <person name="Mustakhimov I."/>
            <person name="Trotsenko Y.A."/>
        </authorList>
    </citation>
    <scope>NUCLEOTIDE SEQUENCE [LARGE SCALE GENOMIC DNA]</scope>
    <source>
        <strain evidence="4 5">PK2</strain>
    </source>
</reference>
<dbReference type="GO" id="GO:0003723">
    <property type="term" value="F:RNA binding"/>
    <property type="evidence" value="ECO:0007669"/>
    <property type="project" value="UniProtKB-KW"/>
</dbReference>
<feature type="region of interest" description="Disordered" evidence="2">
    <location>
        <begin position="85"/>
        <end position="127"/>
    </location>
</feature>
<dbReference type="EMBL" id="MCRJ01000070">
    <property type="protein sequence ID" value="ODN69876.1"/>
    <property type="molecule type" value="Genomic_DNA"/>
</dbReference>
<organism evidence="4 5">
    <name type="scientific">Methylobrevis pamukkalensis</name>
    <dbReference type="NCBI Taxonomy" id="1439726"/>
    <lineage>
        <taxon>Bacteria</taxon>
        <taxon>Pseudomonadati</taxon>
        <taxon>Pseudomonadota</taxon>
        <taxon>Alphaproteobacteria</taxon>
        <taxon>Hyphomicrobiales</taxon>
        <taxon>Pleomorphomonadaceae</taxon>
        <taxon>Methylobrevis</taxon>
    </lineage>
</organism>
<keyword evidence="4" id="KW-0346">Stress response</keyword>
<dbReference type="AlphaFoldDB" id="A0A1E3H251"/>
<dbReference type="SMART" id="SM00363">
    <property type="entry name" value="S4"/>
    <property type="match status" value="1"/>
</dbReference>
<dbReference type="PATRIC" id="fig|1439726.3.peg.2964"/>
<protein>
    <submittedName>
        <fullName evidence="4">Heat shock protein 15</fullName>
    </submittedName>
</protein>
<evidence type="ECO:0000256" key="2">
    <source>
        <dbReference type="SAM" id="MobiDB-lite"/>
    </source>
</evidence>
<dbReference type="SUPFAM" id="SSF55174">
    <property type="entry name" value="Alpha-L RNA-binding motif"/>
    <property type="match status" value="1"/>
</dbReference>
<dbReference type="Proteomes" id="UP000094622">
    <property type="component" value="Unassembled WGS sequence"/>
</dbReference>
<evidence type="ECO:0000313" key="4">
    <source>
        <dbReference type="EMBL" id="ODN69876.1"/>
    </source>
</evidence>
<accession>A0A1E3H251</accession>
<keyword evidence="1" id="KW-0694">RNA-binding</keyword>
<evidence type="ECO:0000259" key="3">
    <source>
        <dbReference type="SMART" id="SM00363"/>
    </source>
</evidence>
<dbReference type="InterPro" id="IPR036986">
    <property type="entry name" value="S4_RNA-bd_sf"/>
</dbReference>
<feature type="compositionally biased region" description="Basic and acidic residues" evidence="2">
    <location>
        <begin position="110"/>
        <end position="127"/>
    </location>
</feature>
<evidence type="ECO:0000313" key="5">
    <source>
        <dbReference type="Proteomes" id="UP000094622"/>
    </source>
</evidence>
<dbReference type="CDD" id="cd00165">
    <property type="entry name" value="S4"/>
    <property type="match status" value="1"/>
</dbReference>
<gene>
    <name evidence="4" type="primary">hslR</name>
    <name evidence="4" type="ORF">A6302_02811</name>
</gene>
<name>A0A1E3H251_9HYPH</name>
<dbReference type="InterPro" id="IPR002942">
    <property type="entry name" value="S4_RNA-bd"/>
</dbReference>
<comment type="caution">
    <text evidence="4">The sequence shown here is derived from an EMBL/GenBank/DDBJ whole genome shotgun (WGS) entry which is preliminary data.</text>
</comment>
<dbReference type="RefSeq" id="WP_069307311.1">
    <property type="nucleotide sequence ID" value="NZ_MCRJ01000070.1"/>
</dbReference>
<dbReference type="Gene3D" id="3.10.290.10">
    <property type="entry name" value="RNA-binding S4 domain"/>
    <property type="match status" value="1"/>
</dbReference>
<keyword evidence="5" id="KW-1185">Reference proteome</keyword>
<dbReference type="PROSITE" id="PS50889">
    <property type="entry name" value="S4"/>
    <property type="match status" value="1"/>
</dbReference>
<dbReference type="Pfam" id="PF01479">
    <property type="entry name" value="S4"/>
    <property type="match status" value="1"/>
</dbReference>
<evidence type="ECO:0000256" key="1">
    <source>
        <dbReference type="PROSITE-ProRule" id="PRU00182"/>
    </source>
</evidence>
<sequence>MRDDRIRVDKWLWFVRAVKSRTLAATLAASGQVRVNRDKIDSPAHALKIGDVLTFPLGSRVRVLKVLALGSRRGPAPEAALLYEDLSPAPPPREAGADEPVATAPVPVRGEGRPTKKARRQYDEGGF</sequence>
<dbReference type="OrthoDB" id="9797176at2"/>
<feature type="domain" description="RNA-binding S4" evidence="3">
    <location>
        <begin position="6"/>
        <end position="68"/>
    </location>
</feature>